<dbReference type="EMBL" id="CAJFCJ010000011">
    <property type="protein sequence ID" value="CAD5119929.1"/>
    <property type="molecule type" value="Genomic_DNA"/>
</dbReference>
<evidence type="ECO:0000313" key="14">
    <source>
        <dbReference type="EMBL" id="CAD5119929.1"/>
    </source>
</evidence>
<sequence length="271" mass="31599">MNYLTYFLSLFLINYVILQEIPPPKPGKVPLGPIERPIYDDTDENLPELEEISTSGNENCESKSDLGDEILIDYEVKLQDGIIVDSSYDRKTPLRLRLGVSNILEGWTRGMEGMCVGEKKKLKIPPHLAYGKEESELIPGNSVILVEVTLLEILEKQEERDIFREIDVNGDNEISPEEMKSFHDWVDLKHGVQERSNDEQMLFIKNLFELEDRDNNNAITLEEFLDDIKDDEFMSFLYRRAGENFSKMRENAKIKDEIYNNWKERQDKQTN</sequence>
<evidence type="ECO:0000256" key="4">
    <source>
        <dbReference type="ARBA" id="ARBA00022737"/>
    </source>
</evidence>
<reference evidence="14 15" key="1">
    <citation type="submission" date="2020-08" db="EMBL/GenBank/DDBJ databases">
        <authorList>
            <person name="Hejnol A."/>
        </authorList>
    </citation>
    <scope>NUCLEOTIDE SEQUENCE [LARGE SCALE GENOMIC DNA]</scope>
</reference>
<evidence type="ECO:0000256" key="9">
    <source>
        <dbReference type="ARBA" id="ARBA00023235"/>
    </source>
</evidence>
<dbReference type="EC" id="5.2.1.8" evidence="2 10"/>
<dbReference type="InterPro" id="IPR011992">
    <property type="entry name" value="EF-hand-dom_pair"/>
</dbReference>
<dbReference type="AlphaFoldDB" id="A0A7I8VUC7"/>
<dbReference type="PROSITE" id="PS50059">
    <property type="entry name" value="FKBP_PPIASE"/>
    <property type="match status" value="1"/>
</dbReference>
<feature type="domain" description="EF-hand" evidence="13">
    <location>
        <begin position="199"/>
        <end position="234"/>
    </location>
</feature>
<organism evidence="14 15">
    <name type="scientific">Dimorphilus gyrociliatus</name>
    <dbReference type="NCBI Taxonomy" id="2664684"/>
    <lineage>
        <taxon>Eukaryota</taxon>
        <taxon>Metazoa</taxon>
        <taxon>Spiralia</taxon>
        <taxon>Lophotrochozoa</taxon>
        <taxon>Annelida</taxon>
        <taxon>Polychaeta</taxon>
        <taxon>Polychaeta incertae sedis</taxon>
        <taxon>Dinophilidae</taxon>
        <taxon>Dimorphilus</taxon>
    </lineage>
</organism>
<dbReference type="SUPFAM" id="SSF54534">
    <property type="entry name" value="FKBP-like"/>
    <property type="match status" value="1"/>
</dbReference>
<accession>A0A7I8VUC7</accession>
<keyword evidence="5" id="KW-0256">Endoplasmic reticulum</keyword>
<keyword evidence="3 11" id="KW-0732">Signal</keyword>
<evidence type="ECO:0000259" key="13">
    <source>
        <dbReference type="PROSITE" id="PS50222"/>
    </source>
</evidence>
<feature type="chain" id="PRO_5029499707" description="peptidylprolyl isomerase" evidence="11">
    <location>
        <begin position="19"/>
        <end position="271"/>
    </location>
</feature>
<evidence type="ECO:0000256" key="5">
    <source>
        <dbReference type="ARBA" id="ARBA00022824"/>
    </source>
</evidence>
<dbReference type="OrthoDB" id="26525at2759"/>
<evidence type="ECO:0000256" key="3">
    <source>
        <dbReference type="ARBA" id="ARBA00022729"/>
    </source>
</evidence>
<evidence type="ECO:0000313" key="15">
    <source>
        <dbReference type="Proteomes" id="UP000549394"/>
    </source>
</evidence>
<evidence type="ECO:0000256" key="6">
    <source>
        <dbReference type="ARBA" id="ARBA00022837"/>
    </source>
</evidence>
<dbReference type="InterPro" id="IPR001179">
    <property type="entry name" value="PPIase_FKBP_dom"/>
</dbReference>
<keyword evidence="15" id="KW-1185">Reference proteome</keyword>
<evidence type="ECO:0000256" key="7">
    <source>
        <dbReference type="ARBA" id="ARBA00023110"/>
    </source>
</evidence>
<dbReference type="InterPro" id="IPR018247">
    <property type="entry name" value="EF_Hand_1_Ca_BS"/>
</dbReference>
<dbReference type="SUPFAM" id="SSF47473">
    <property type="entry name" value="EF-hand"/>
    <property type="match status" value="1"/>
</dbReference>
<keyword evidence="7 10" id="KW-0697">Rotamase</keyword>
<dbReference type="SMART" id="SM00054">
    <property type="entry name" value="EFh"/>
    <property type="match status" value="2"/>
</dbReference>
<protein>
    <recommendedName>
        <fullName evidence="2 10">peptidylprolyl isomerase</fullName>
        <ecNumber evidence="2 10">5.2.1.8</ecNumber>
    </recommendedName>
</protein>
<dbReference type="PANTHER" id="PTHR46222:SF3">
    <property type="entry name" value="PEPTIDYLPROLYL ISOMERASE"/>
    <property type="match status" value="1"/>
</dbReference>
<dbReference type="PANTHER" id="PTHR46222">
    <property type="entry name" value="PEPTIDYL-PROLYL CIS-TRANS ISOMERASE FKBP7/14"/>
    <property type="match status" value="1"/>
</dbReference>
<dbReference type="Proteomes" id="UP000549394">
    <property type="component" value="Unassembled WGS sequence"/>
</dbReference>
<dbReference type="GO" id="GO:0005783">
    <property type="term" value="C:endoplasmic reticulum"/>
    <property type="evidence" value="ECO:0007669"/>
    <property type="project" value="UniProtKB-ARBA"/>
</dbReference>
<dbReference type="InterPro" id="IPR052273">
    <property type="entry name" value="PPIase_FKBP"/>
</dbReference>
<name>A0A7I8VUC7_9ANNE</name>
<keyword evidence="4" id="KW-0677">Repeat</keyword>
<dbReference type="GO" id="GO:0005509">
    <property type="term" value="F:calcium ion binding"/>
    <property type="evidence" value="ECO:0007669"/>
    <property type="project" value="InterPro"/>
</dbReference>
<gene>
    <name evidence="14" type="ORF">DGYR_LOCUS8102</name>
</gene>
<evidence type="ECO:0000256" key="11">
    <source>
        <dbReference type="SAM" id="SignalP"/>
    </source>
</evidence>
<feature type="domain" description="PPIase FKBP-type" evidence="12">
    <location>
        <begin position="67"/>
        <end position="154"/>
    </location>
</feature>
<dbReference type="GO" id="GO:0003755">
    <property type="term" value="F:peptidyl-prolyl cis-trans isomerase activity"/>
    <property type="evidence" value="ECO:0007669"/>
    <property type="project" value="UniProtKB-KW"/>
</dbReference>
<dbReference type="Gene3D" id="1.10.238.10">
    <property type="entry name" value="EF-hand"/>
    <property type="match status" value="1"/>
</dbReference>
<keyword evidence="8" id="KW-0325">Glycoprotein</keyword>
<dbReference type="Gene3D" id="3.10.50.40">
    <property type="match status" value="1"/>
</dbReference>
<comment type="catalytic activity">
    <reaction evidence="1 10">
        <text>[protein]-peptidylproline (omega=180) = [protein]-peptidylproline (omega=0)</text>
        <dbReference type="Rhea" id="RHEA:16237"/>
        <dbReference type="Rhea" id="RHEA-COMP:10747"/>
        <dbReference type="Rhea" id="RHEA-COMP:10748"/>
        <dbReference type="ChEBI" id="CHEBI:83833"/>
        <dbReference type="ChEBI" id="CHEBI:83834"/>
        <dbReference type="EC" id="5.2.1.8"/>
    </reaction>
</comment>
<dbReference type="Pfam" id="PF00254">
    <property type="entry name" value="FKBP_C"/>
    <property type="match status" value="1"/>
</dbReference>
<feature type="domain" description="EF-hand" evidence="13">
    <location>
        <begin position="154"/>
        <end position="189"/>
    </location>
</feature>
<dbReference type="Pfam" id="PF13499">
    <property type="entry name" value="EF-hand_7"/>
    <property type="match status" value="1"/>
</dbReference>
<evidence type="ECO:0000256" key="10">
    <source>
        <dbReference type="PROSITE-ProRule" id="PRU00277"/>
    </source>
</evidence>
<evidence type="ECO:0000259" key="12">
    <source>
        <dbReference type="PROSITE" id="PS50059"/>
    </source>
</evidence>
<keyword evidence="6" id="KW-0106">Calcium</keyword>
<feature type="signal peptide" evidence="11">
    <location>
        <begin position="1"/>
        <end position="18"/>
    </location>
</feature>
<keyword evidence="9 10" id="KW-0413">Isomerase</keyword>
<evidence type="ECO:0000256" key="2">
    <source>
        <dbReference type="ARBA" id="ARBA00013194"/>
    </source>
</evidence>
<dbReference type="PROSITE" id="PS00018">
    <property type="entry name" value="EF_HAND_1"/>
    <property type="match status" value="2"/>
</dbReference>
<dbReference type="InterPro" id="IPR002048">
    <property type="entry name" value="EF_hand_dom"/>
</dbReference>
<dbReference type="InterPro" id="IPR046357">
    <property type="entry name" value="PPIase_dom_sf"/>
</dbReference>
<comment type="caution">
    <text evidence="14">The sequence shown here is derived from an EMBL/GenBank/DDBJ whole genome shotgun (WGS) entry which is preliminary data.</text>
</comment>
<evidence type="ECO:0000256" key="8">
    <source>
        <dbReference type="ARBA" id="ARBA00023180"/>
    </source>
</evidence>
<evidence type="ECO:0000256" key="1">
    <source>
        <dbReference type="ARBA" id="ARBA00000971"/>
    </source>
</evidence>
<dbReference type="PROSITE" id="PS50222">
    <property type="entry name" value="EF_HAND_2"/>
    <property type="match status" value="2"/>
</dbReference>
<proteinExistence type="predicted"/>